<dbReference type="AlphaFoldDB" id="A0A432W3I9"/>
<dbReference type="GO" id="GO:0004519">
    <property type="term" value="F:endonuclease activity"/>
    <property type="evidence" value="ECO:0007669"/>
    <property type="project" value="UniProtKB-KW"/>
</dbReference>
<reference evidence="2 3" key="1">
    <citation type="journal article" date="2011" name="Front. Microbiol.">
        <title>Genomic signatures of strain selection and enhancement in Bacillus atrophaeus var. globigii, a historical biowarfare simulant.</title>
        <authorList>
            <person name="Gibbons H.S."/>
            <person name="Broomall S.M."/>
            <person name="McNew L.A."/>
            <person name="Daligault H."/>
            <person name="Chapman C."/>
            <person name="Bruce D."/>
            <person name="Karavis M."/>
            <person name="Krepps M."/>
            <person name="McGregor P.A."/>
            <person name="Hong C."/>
            <person name="Park K.H."/>
            <person name="Akmal A."/>
            <person name="Feldman A."/>
            <person name="Lin J.S."/>
            <person name="Chang W.E."/>
            <person name="Higgs B.W."/>
            <person name="Demirev P."/>
            <person name="Lindquist J."/>
            <person name="Liem A."/>
            <person name="Fochler E."/>
            <person name="Read T.D."/>
            <person name="Tapia R."/>
            <person name="Johnson S."/>
            <person name="Bishop-Lilly K.A."/>
            <person name="Detter C."/>
            <person name="Han C."/>
            <person name="Sozhamannan S."/>
            <person name="Rosenzweig C.N."/>
            <person name="Skowronski E.W."/>
        </authorList>
    </citation>
    <scope>NUCLEOTIDE SEQUENCE [LARGE SCALE GENOMIC DNA]</scope>
    <source>
        <strain evidence="2 3">MLST1</strain>
    </source>
</reference>
<evidence type="ECO:0000313" key="2">
    <source>
        <dbReference type="EMBL" id="RUO23923.1"/>
    </source>
</evidence>
<dbReference type="InterPro" id="IPR003615">
    <property type="entry name" value="HNH_nuc"/>
</dbReference>
<dbReference type="OrthoDB" id="529575at2"/>
<keyword evidence="3" id="KW-1185">Reference proteome</keyword>
<keyword evidence="2" id="KW-0540">Nuclease</keyword>
<keyword evidence="2" id="KW-0378">Hydrolase</keyword>
<evidence type="ECO:0000259" key="1">
    <source>
        <dbReference type="Pfam" id="PF13391"/>
    </source>
</evidence>
<name>A0A432W3I9_9GAMM</name>
<sequence>MPLSKYLEAFQNVRPNRTNGRASPHKVCMLYAVMDLVEEGRLTENKIPFTYELKNRFAWHFEKLKTEADMLNPVNPFFYLRSSDFWHHSLRSGKEGDYEQLKSPSEKSLHDIIEYAFLDPELFELLQDPVSSARLGLALSENLDTREEGFKRWALAIGKSEKTVSNYSNALKGSISNWLSDAGLLNRNLLTISDYFELTRIAKNAVNEPQFTNYNTRGNGMYSAALNLYRQYLDELTDASIEQDVQSIEQDAELKDTQKKVLVQARRGQGKFRERVISQWKKCAVTGYDNISLLLASHIKPWAVSDNGERLDPYNGLLLSPNLDKAFDLNYVSFSDKGRILISDQLGEYATLGIDKDMKVPLLEQHQDYMAYHREIFHTKGALVTKG</sequence>
<comment type="caution">
    <text evidence="2">The sequence shown here is derived from an EMBL/GenBank/DDBJ whole genome shotgun (WGS) entry which is preliminary data.</text>
</comment>
<proteinExistence type="predicted"/>
<dbReference type="Proteomes" id="UP000288293">
    <property type="component" value="Unassembled WGS sequence"/>
</dbReference>
<gene>
    <name evidence="2" type="ORF">CWE09_12300</name>
</gene>
<keyword evidence="2" id="KW-0255">Endonuclease</keyword>
<organism evidence="2 3">
    <name type="scientific">Aliidiomarina minuta</name>
    <dbReference type="NCBI Taxonomy" id="880057"/>
    <lineage>
        <taxon>Bacteria</taxon>
        <taxon>Pseudomonadati</taxon>
        <taxon>Pseudomonadota</taxon>
        <taxon>Gammaproteobacteria</taxon>
        <taxon>Alteromonadales</taxon>
        <taxon>Idiomarinaceae</taxon>
        <taxon>Aliidiomarina</taxon>
    </lineage>
</organism>
<dbReference type="Pfam" id="PF13391">
    <property type="entry name" value="HNH_2"/>
    <property type="match status" value="1"/>
</dbReference>
<dbReference type="RefSeq" id="WP_126804343.1">
    <property type="nucleotide sequence ID" value="NZ_PIPL01000003.1"/>
</dbReference>
<dbReference type="EMBL" id="PIPL01000003">
    <property type="protein sequence ID" value="RUO23923.1"/>
    <property type="molecule type" value="Genomic_DNA"/>
</dbReference>
<accession>A0A432W3I9</accession>
<evidence type="ECO:0000313" key="3">
    <source>
        <dbReference type="Proteomes" id="UP000288293"/>
    </source>
</evidence>
<protein>
    <submittedName>
        <fullName evidence="2">Restriction endonuclease</fullName>
    </submittedName>
</protein>
<feature type="domain" description="HNH nuclease" evidence="1">
    <location>
        <begin position="283"/>
        <end position="334"/>
    </location>
</feature>